<dbReference type="Pfam" id="PF03098">
    <property type="entry name" value="An_peroxidase"/>
    <property type="match status" value="1"/>
</dbReference>
<evidence type="ECO:0000256" key="8">
    <source>
        <dbReference type="PIRSR" id="PIRSR619791-2"/>
    </source>
</evidence>
<name>B4PV50_DROYA</name>
<keyword evidence="3 11" id="KW-0575">Peroxidase</keyword>
<feature type="compositionally biased region" description="Acidic residues" evidence="9">
    <location>
        <begin position="1388"/>
        <end position="1403"/>
    </location>
</feature>
<dbReference type="GO" id="GO:0005576">
    <property type="term" value="C:extracellular region"/>
    <property type="evidence" value="ECO:0007669"/>
    <property type="project" value="UniProtKB-SubCell"/>
</dbReference>
<evidence type="ECO:0000256" key="2">
    <source>
        <dbReference type="ARBA" id="ARBA00022525"/>
    </source>
</evidence>
<reference evidence="11 12" key="2">
    <citation type="journal article" date="2007" name="PLoS Biol.">
        <title>Principles of genome evolution in the Drosophila melanogaster species group.</title>
        <authorList>
            <person name="Ranz J.M."/>
            <person name="Maurin D."/>
            <person name="Chan Y.S."/>
            <person name="von Grotthuss M."/>
            <person name="Hillier L.W."/>
            <person name="Roote J."/>
            <person name="Ashburner M."/>
            <person name="Bergman C.M."/>
        </authorList>
    </citation>
    <scope>NUCLEOTIDE SEQUENCE [LARGE SCALE GENOMIC DNA]</scope>
    <source>
        <strain evidence="12">Tai18E2 / Tucson 14021-0261.01</strain>
    </source>
</reference>
<dbReference type="OrthoDB" id="823504at2759"/>
<keyword evidence="8" id="KW-0479">Metal-binding</keyword>
<organism evidence="11 12">
    <name type="scientific">Drosophila yakuba</name>
    <name type="common">Fruit fly</name>
    <dbReference type="NCBI Taxonomy" id="7245"/>
    <lineage>
        <taxon>Eukaryota</taxon>
        <taxon>Metazoa</taxon>
        <taxon>Ecdysozoa</taxon>
        <taxon>Arthropoda</taxon>
        <taxon>Hexapoda</taxon>
        <taxon>Insecta</taxon>
        <taxon>Pterygota</taxon>
        <taxon>Neoptera</taxon>
        <taxon>Endopterygota</taxon>
        <taxon>Diptera</taxon>
        <taxon>Brachycera</taxon>
        <taxon>Muscomorpha</taxon>
        <taxon>Ephydroidea</taxon>
        <taxon>Drosophilidae</taxon>
        <taxon>Drosophila</taxon>
        <taxon>Sophophora</taxon>
    </lineage>
</organism>
<feature type="region of interest" description="Disordered" evidence="9">
    <location>
        <begin position="24"/>
        <end position="45"/>
    </location>
</feature>
<dbReference type="eggNOG" id="KOG2408">
    <property type="taxonomic scope" value="Eukaryota"/>
</dbReference>
<accession>B4PV50</accession>
<feature type="compositionally biased region" description="Low complexity" evidence="9">
    <location>
        <begin position="1618"/>
        <end position="1627"/>
    </location>
</feature>
<feature type="compositionally biased region" description="Polar residues" evidence="9">
    <location>
        <begin position="819"/>
        <end position="829"/>
    </location>
</feature>
<comment type="subcellular location">
    <subcellularLocation>
        <location evidence="1">Secreted</location>
    </subcellularLocation>
</comment>
<feature type="region of interest" description="Disordered" evidence="9">
    <location>
        <begin position="1275"/>
        <end position="1307"/>
    </location>
</feature>
<dbReference type="Gene3D" id="1.10.640.10">
    <property type="entry name" value="Haem peroxidase domain superfamily, animal type"/>
    <property type="match status" value="1"/>
</dbReference>
<dbReference type="HOGENOM" id="CLU_251966_0_0_1"/>
<dbReference type="PANTHER" id="PTHR11475">
    <property type="entry name" value="OXIDASE/PEROXIDASE"/>
    <property type="match status" value="1"/>
</dbReference>
<evidence type="ECO:0000256" key="10">
    <source>
        <dbReference type="SAM" id="SignalP"/>
    </source>
</evidence>
<proteinExistence type="predicted"/>
<dbReference type="PANTHER" id="PTHR11475:SF109">
    <property type="entry name" value="CHORION PEROXIDASE-LIKE PROTEIN"/>
    <property type="match status" value="1"/>
</dbReference>
<feature type="region of interest" description="Disordered" evidence="9">
    <location>
        <begin position="1381"/>
        <end position="1421"/>
    </location>
</feature>
<dbReference type="InterPro" id="IPR019791">
    <property type="entry name" value="Haem_peroxidase_animal"/>
</dbReference>
<keyword evidence="12" id="KW-1185">Reference proteome</keyword>
<feature type="region of interest" description="Disordered" evidence="9">
    <location>
        <begin position="1598"/>
        <end position="1627"/>
    </location>
</feature>
<evidence type="ECO:0000256" key="6">
    <source>
        <dbReference type="ARBA" id="ARBA00023002"/>
    </source>
</evidence>
<dbReference type="SUPFAM" id="SSF48113">
    <property type="entry name" value="Heme-dependent peroxidases"/>
    <property type="match status" value="1"/>
</dbReference>
<dbReference type="InterPro" id="IPR010255">
    <property type="entry name" value="Haem_peroxidase_sf"/>
</dbReference>
<feature type="compositionally biased region" description="Polar residues" evidence="9">
    <location>
        <begin position="998"/>
        <end position="1015"/>
    </location>
</feature>
<dbReference type="GO" id="GO:0022412">
    <property type="term" value="P:cellular process involved in reproduction in multicellular organism"/>
    <property type="evidence" value="ECO:0007669"/>
    <property type="project" value="UniProtKB-ARBA"/>
</dbReference>
<feature type="region of interest" description="Disordered" evidence="9">
    <location>
        <begin position="819"/>
        <end position="844"/>
    </location>
</feature>
<dbReference type="GO" id="GO:0046872">
    <property type="term" value="F:metal ion binding"/>
    <property type="evidence" value="ECO:0007669"/>
    <property type="project" value="UniProtKB-KW"/>
</dbReference>
<feature type="compositionally biased region" description="Basic and acidic residues" evidence="9">
    <location>
        <begin position="1608"/>
        <end position="1617"/>
    </location>
</feature>
<dbReference type="GO" id="GO:0020037">
    <property type="term" value="F:heme binding"/>
    <property type="evidence" value="ECO:0007669"/>
    <property type="project" value="InterPro"/>
</dbReference>
<evidence type="ECO:0000256" key="7">
    <source>
        <dbReference type="ARBA" id="ARBA00023004"/>
    </source>
</evidence>
<evidence type="ECO:0000256" key="4">
    <source>
        <dbReference type="ARBA" id="ARBA00022617"/>
    </source>
</evidence>
<dbReference type="InterPro" id="IPR037120">
    <property type="entry name" value="Haem_peroxidase_sf_animal"/>
</dbReference>
<dbReference type="PROSITE" id="PS50292">
    <property type="entry name" value="PEROXIDASE_3"/>
    <property type="match status" value="1"/>
</dbReference>
<evidence type="ECO:0000256" key="9">
    <source>
        <dbReference type="SAM" id="MobiDB-lite"/>
    </source>
</evidence>
<evidence type="ECO:0000256" key="1">
    <source>
        <dbReference type="ARBA" id="ARBA00004613"/>
    </source>
</evidence>
<feature type="region of interest" description="Disordered" evidence="9">
    <location>
        <begin position="879"/>
        <end position="1031"/>
    </location>
</feature>
<evidence type="ECO:0000313" key="12">
    <source>
        <dbReference type="Proteomes" id="UP000002282"/>
    </source>
</evidence>
<sequence length="1627" mass="181091">MLQPSLLVALLLLLLLLVHLEHASGKPPTKELPRPLSPLPDQESEEQLQPELEAKATYQSMRNGRSRRPTLMDVALQQSVRQGLDAMTELYGRIQPEMLRTGQTLQDNHPAAMLSRFNAPTTDSERREMAAYATIAAAKAFRKNFQHIDELARQSHTQRISLRRTALEGLCPPRDPPPCMPAAERYRTHDGTCNNKRRPRWGAAQMPFNRFLPPEYGDGVDTVRSSADGSTLSSSRFVSLLVHGAREGEAPLTLMIAQWGQMLDHDMTSTAQPRSINGSIPSCCGGKDFHPACFPIKVPLDDPWLAPLKVRCLEFLRSAPAQRRDCVLSWREQTNQVTSYIDASPIYSNSAKSSDNARVFRHGLLVYGRGDPAEDVCQRGAIATKCIRSGDGRSGEQPGLLAMHHVWVGEHNRIALELSELNPHWSDEKVYQETRRIVGAMFQHITYREFLPVILGREVVKLFDLELMPSGYYERYSSKVNPTVANAFAAAAFRFGHSLVQNSYTRCDRHHNVINNNVSLHEEFQRGDIGSAGSLHRLLRGLASQRALKRDEFITPELTNHLFQTPGFPFGLDLAAINIQRGRDHGIAPYSAWRVPCGLSPILSWDDFANVVGPESAKRIGHAYRSVHDIDLFVGGIAERPVVGGLVGPTFACIIAQQFSNSRRGDRFWYENGGFESSFTPAQLHSVRRVSLAQVLCRTVGGGTLQPHIFIPAEFEDNERQTCGTGSLSPIDLSPWLEQDPFHNQQVPDQVFTIGQPELGSVQVIKEDKAGFSNRVKPIKPQVEVSPSSVSGFHRPTHNANLTTKVSDKLDLRRKTVTKKISNSSNNRQTTRKPVGGVNNKLDKSPKITLNIKSVNVRRPEGSATRRRVIINNVPVELRSSGGNATAEELKPGQLTDEDEFHEDADQEVDIEEIVEVRANKDEPTKLTKTDPSQNRNDSRTAGTEQTDKDTSSEAKGKSTKREPKKTERRDARKLEPHPAAKTPDQTADSRLLHLQRNRTTTPRDFQVSSTVSLERSTRQTKAPKVSKPTKRAVELRQYQNRPLYERPQKVVVNGPNADQYEIEINIRQTNKKPSSRPSTPDYAEYTTVNKPYYNTNYAPHYMDYASTTPIPLPSYGYHQPLAEIGSQGVRTKPPTIIYLNDNDDRRTTTRAPNIFQNFLTFATNSFNPLGIRRPMPTTPSPISQSHKEPAQFENNVVHSPISNSHILSGGSSASYSPRPPSVHSYPVATSTQIGSNSGSGFLHASSSAVSAGHFGSISGVATANGADSTFSFNIRPRPSPELGPVVSSYPRPVSSQGGGSSYRPDYAPAQSELYYDRELTADRNPSPFSGSSSAHRPHQQTFYGRTPELKEVGNNSNELTQTEHKLYLQDYDYVSRTLSNLTTDESNQPDDDTDYAYDEDLPSNDLDKTETRKETEPNELTTKKFDIDGYMRPQLMRDATHNSTDYNVTSLDDNYVMPMLENRTRTSYVTEVPKPMLSTSSRSVTNSKVTIFPDSLGKQLTNDILADETTDDYVDANGQTEARLKAQKLKQLASVAFAPITVLTKPDRPDNWVIYNKASEEPPLPQPPSVNMDVAPTGEVPTPIKNFNNAWLKQDLNARPEATPTSLEHRSEKAEEVTTVAAADSI</sequence>
<keyword evidence="2" id="KW-0964">Secreted</keyword>
<dbReference type="EMBL" id="CM000160">
    <property type="protein sequence ID" value="EDW98899.2"/>
    <property type="molecule type" value="Genomic_DNA"/>
</dbReference>
<evidence type="ECO:0000256" key="3">
    <source>
        <dbReference type="ARBA" id="ARBA00022559"/>
    </source>
</evidence>
<feature type="signal peptide" evidence="10">
    <location>
        <begin position="1"/>
        <end position="25"/>
    </location>
</feature>
<dbReference type="PRINTS" id="PR00457">
    <property type="entry name" value="ANPEROXIDASE"/>
</dbReference>
<keyword evidence="4 8" id="KW-0349">Heme</keyword>
<dbReference type="KEGG" id="dya:Dyak_GE23514"/>
<feature type="compositionally biased region" description="Basic and acidic residues" evidence="9">
    <location>
        <begin position="946"/>
        <end position="979"/>
    </location>
</feature>
<keyword evidence="7 8" id="KW-0408">Iron</keyword>
<feature type="binding site" description="axial binding residue" evidence="8">
    <location>
        <position position="497"/>
    </location>
    <ligand>
        <name>heme b</name>
        <dbReference type="ChEBI" id="CHEBI:60344"/>
    </ligand>
    <ligandPart>
        <name>Fe</name>
        <dbReference type="ChEBI" id="CHEBI:18248"/>
    </ligandPart>
</feature>
<reference evidence="11 12" key="1">
    <citation type="journal article" date="2007" name="Nature">
        <title>Evolution of genes and genomes on the Drosophila phylogeny.</title>
        <authorList>
            <consortium name="Drosophila 12 Genomes Consortium"/>
            <person name="Clark A.G."/>
            <person name="Eisen M.B."/>
            <person name="Smith D.R."/>
            <person name="Bergman C.M."/>
            <person name="Oliver B."/>
            <person name="Markow T.A."/>
            <person name="Kaufman T.C."/>
            <person name="Kellis M."/>
            <person name="Gelbart W."/>
            <person name="Iyer V.N."/>
            <person name="Pollard D.A."/>
            <person name="Sackton T.B."/>
            <person name="Larracuente A.M."/>
            <person name="Singh N.D."/>
            <person name="Abad J.P."/>
            <person name="Abt D.N."/>
            <person name="Adryan B."/>
            <person name="Aguade M."/>
            <person name="Akashi H."/>
            <person name="Anderson W.W."/>
            <person name="Aquadro C.F."/>
            <person name="Ardell D.H."/>
            <person name="Arguello R."/>
            <person name="Artieri C.G."/>
            <person name="Barbash D.A."/>
            <person name="Barker D."/>
            <person name="Barsanti P."/>
            <person name="Batterham P."/>
            <person name="Batzoglou S."/>
            <person name="Begun D."/>
            <person name="Bhutkar A."/>
            <person name="Blanco E."/>
            <person name="Bosak S.A."/>
            <person name="Bradley R.K."/>
            <person name="Brand A.D."/>
            <person name="Brent M.R."/>
            <person name="Brooks A.N."/>
            <person name="Brown R.H."/>
            <person name="Butlin R.K."/>
            <person name="Caggese C."/>
            <person name="Calvi B.R."/>
            <person name="Bernardo de Carvalho A."/>
            <person name="Caspi A."/>
            <person name="Castrezana S."/>
            <person name="Celniker S.E."/>
            <person name="Chang J.L."/>
            <person name="Chapple C."/>
            <person name="Chatterji S."/>
            <person name="Chinwalla A."/>
            <person name="Civetta A."/>
            <person name="Clifton S.W."/>
            <person name="Comeron J.M."/>
            <person name="Costello J.C."/>
            <person name="Coyne J.A."/>
            <person name="Daub J."/>
            <person name="David R.G."/>
            <person name="Delcher A.L."/>
            <person name="Delehaunty K."/>
            <person name="Do C.B."/>
            <person name="Ebling H."/>
            <person name="Edwards K."/>
            <person name="Eickbush T."/>
            <person name="Evans J.D."/>
            <person name="Filipski A."/>
            <person name="Findeiss S."/>
            <person name="Freyhult E."/>
            <person name="Fulton L."/>
            <person name="Fulton R."/>
            <person name="Garcia A.C."/>
            <person name="Gardiner A."/>
            <person name="Garfield D.A."/>
            <person name="Garvin B.E."/>
            <person name="Gibson G."/>
            <person name="Gilbert D."/>
            <person name="Gnerre S."/>
            <person name="Godfrey J."/>
            <person name="Good R."/>
            <person name="Gotea V."/>
            <person name="Gravely B."/>
            <person name="Greenberg A.J."/>
            <person name="Griffiths-Jones S."/>
            <person name="Gross S."/>
            <person name="Guigo R."/>
            <person name="Gustafson E.A."/>
            <person name="Haerty W."/>
            <person name="Hahn M.W."/>
            <person name="Halligan D.L."/>
            <person name="Halpern A.L."/>
            <person name="Halter G.M."/>
            <person name="Han M.V."/>
            <person name="Heger A."/>
            <person name="Hillier L."/>
            <person name="Hinrichs A.S."/>
            <person name="Holmes I."/>
            <person name="Hoskins R.A."/>
            <person name="Hubisz M.J."/>
            <person name="Hultmark D."/>
            <person name="Huntley M.A."/>
            <person name="Jaffe D.B."/>
            <person name="Jagadeeshan S."/>
            <person name="Jeck W.R."/>
            <person name="Johnson J."/>
            <person name="Jones C.D."/>
            <person name="Jordan W.C."/>
            <person name="Karpen G.H."/>
            <person name="Kataoka E."/>
            <person name="Keightley P.D."/>
            <person name="Kheradpour P."/>
            <person name="Kirkness E.F."/>
            <person name="Koerich L.B."/>
            <person name="Kristiansen K."/>
            <person name="Kudrna D."/>
            <person name="Kulathinal R.J."/>
            <person name="Kumar S."/>
            <person name="Kwok R."/>
            <person name="Lander E."/>
            <person name="Langley C.H."/>
            <person name="Lapoint R."/>
            <person name="Lazzaro B.P."/>
            <person name="Lee S.J."/>
            <person name="Levesque L."/>
            <person name="Li R."/>
            <person name="Lin C.F."/>
            <person name="Lin M.F."/>
            <person name="Lindblad-Toh K."/>
            <person name="Llopart A."/>
            <person name="Long M."/>
            <person name="Low L."/>
            <person name="Lozovsky E."/>
            <person name="Lu J."/>
            <person name="Luo M."/>
            <person name="Machado C.A."/>
            <person name="Makalowski W."/>
            <person name="Marzo M."/>
            <person name="Matsuda M."/>
            <person name="Matzkin L."/>
            <person name="McAllister B."/>
            <person name="McBride C.S."/>
            <person name="McKernan B."/>
            <person name="McKernan K."/>
            <person name="Mendez-Lago M."/>
            <person name="Minx P."/>
            <person name="Mollenhauer M.U."/>
            <person name="Montooth K."/>
            <person name="Mount S.M."/>
            <person name="Mu X."/>
            <person name="Myers E."/>
            <person name="Negre B."/>
            <person name="Newfeld S."/>
            <person name="Nielsen R."/>
            <person name="Noor M.A."/>
            <person name="O'Grady P."/>
            <person name="Pachter L."/>
            <person name="Papaceit M."/>
            <person name="Parisi M.J."/>
            <person name="Parisi M."/>
            <person name="Parts L."/>
            <person name="Pedersen J.S."/>
            <person name="Pesole G."/>
            <person name="Phillippy A.M."/>
            <person name="Ponting C.P."/>
            <person name="Pop M."/>
            <person name="Porcelli D."/>
            <person name="Powell J.R."/>
            <person name="Prohaska S."/>
            <person name="Pruitt K."/>
            <person name="Puig M."/>
            <person name="Quesneville H."/>
            <person name="Ram K.R."/>
            <person name="Rand D."/>
            <person name="Rasmussen M.D."/>
            <person name="Reed L.K."/>
            <person name="Reenan R."/>
            <person name="Reily A."/>
            <person name="Remington K.A."/>
            <person name="Rieger T.T."/>
            <person name="Ritchie M.G."/>
            <person name="Robin C."/>
            <person name="Rogers Y.H."/>
            <person name="Rohde C."/>
            <person name="Rozas J."/>
            <person name="Rubenfield M.J."/>
            <person name="Ruiz A."/>
            <person name="Russo S."/>
            <person name="Salzberg S.L."/>
            <person name="Sanchez-Gracia A."/>
            <person name="Saranga D.J."/>
            <person name="Sato H."/>
            <person name="Schaeffer S.W."/>
            <person name="Schatz M.C."/>
            <person name="Schlenke T."/>
            <person name="Schwartz R."/>
            <person name="Segarra C."/>
            <person name="Singh R.S."/>
            <person name="Sirot L."/>
            <person name="Sirota M."/>
            <person name="Sisneros N.B."/>
            <person name="Smith C.D."/>
            <person name="Smith T.F."/>
            <person name="Spieth J."/>
            <person name="Stage D.E."/>
            <person name="Stark A."/>
            <person name="Stephan W."/>
            <person name="Strausberg R.L."/>
            <person name="Strempel S."/>
            <person name="Sturgill D."/>
            <person name="Sutton G."/>
            <person name="Sutton G.G."/>
            <person name="Tao W."/>
            <person name="Teichmann S."/>
            <person name="Tobari Y.N."/>
            <person name="Tomimura Y."/>
            <person name="Tsolas J.M."/>
            <person name="Valente V.L."/>
            <person name="Venter E."/>
            <person name="Venter J.C."/>
            <person name="Vicario S."/>
            <person name="Vieira F.G."/>
            <person name="Vilella A.J."/>
            <person name="Villasante A."/>
            <person name="Walenz B."/>
            <person name="Wang J."/>
            <person name="Wasserman M."/>
            <person name="Watts T."/>
            <person name="Wilson D."/>
            <person name="Wilson R.K."/>
            <person name="Wing R.A."/>
            <person name="Wolfner M.F."/>
            <person name="Wong A."/>
            <person name="Wong G.K."/>
            <person name="Wu C.I."/>
            <person name="Wu G."/>
            <person name="Yamamoto D."/>
            <person name="Yang H.P."/>
            <person name="Yang S.P."/>
            <person name="Yorke J.A."/>
            <person name="Yoshida K."/>
            <person name="Zdobnov E."/>
            <person name="Zhang P."/>
            <person name="Zhang Y."/>
            <person name="Zimin A.V."/>
            <person name="Baldwin J."/>
            <person name="Abdouelleil A."/>
            <person name="Abdulkadir J."/>
            <person name="Abebe A."/>
            <person name="Abera B."/>
            <person name="Abreu J."/>
            <person name="Acer S.C."/>
            <person name="Aftuck L."/>
            <person name="Alexander A."/>
            <person name="An P."/>
            <person name="Anderson E."/>
            <person name="Anderson S."/>
            <person name="Arachi H."/>
            <person name="Azer M."/>
            <person name="Bachantsang P."/>
            <person name="Barry A."/>
            <person name="Bayul T."/>
            <person name="Berlin A."/>
            <person name="Bessette D."/>
            <person name="Bloom T."/>
            <person name="Blye J."/>
            <person name="Boguslavskiy L."/>
            <person name="Bonnet C."/>
            <person name="Boukhgalter B."/>
            <person name="Bourzgui I."/>
            <person name="Brown A."/>
            <person name="Cahill P."/>
            <person name="Channer S."/>
            <person name="Cheshatsang Y."/>
            <person name="Chuda L."/>
            <person name="Citroen M."/>
            <person name="Collymore A."/>
            <person name="Cooke P."/>
            <person name="Costello M."/>
            <person name="D'Aco K."/>
            <person name="Daza R."/>
            <person name="De Haan G."/>
            <person name="DeGray S."/>
            <person name="DeMaso C."/>
            <person name="Dhargay N."/>
            <person name="Dooley K."/>
            <person name="Dooley E."/>
            <person name="Doricent M."/>
            <person name="Dorje P."/>
            <person name="Dorjee K."/>
            <person name="Dupes A."/>
            <person name="Elong R."/>
            <person name="Falk J."/>
            <person name="Farina A."/>
            <person name="Faro S."/>
            <person name="Ferguson D."/>
            <person name="Fisher S."/>
            <person name="Foley C.D."/>
            <person name="Franke A."/>
            <person name="Friedrich D."/>
            <person name="Gadbois L."/>
            <person name="Gearin G."/>
            <person name="Gearin C.R."/>
            <person name="Giannoukos G."/>
            <person name="Goode T."/>
            <person name="Graham J."/>
            <person name="Grandbois E."/>
            <person name="Grewal S."/>
            <person name="Gyaltsen K."/>
            <person name="Hafez N."/>
            <person name="Hagos B."/>
            <person name="Hall J."/>
            <person name="Henson C."/>
            <person name="Hollinger A."/>
            <person name="Honan T."/>
            <person name="Huard M.D."/>
            <person name="Hughes L."/>
            <person name="Hurhula B."/>
            <person name="Husby M.E."/>
            <person name="Kamat A."/>
            <person name="Kanga B."/>
            <person name="Kashin S."/>
            <person name="Khazanovich D."/>
            <person name="Kisner P."/>
            <person name="Lance K."/>
            <person name="Lara M."/>
            <person name="Lee W."/>
            <person name="Lennon N."/>
            <person name="Letendre F."/>
            <person name="LeVine R."/>
            <person name="Lipovsky A."/>
            <person name="Liu X."/>
            <person name="Liu J."/>
            <person name="Liu S."/>
            <person name="Lokyitsang T."/>
            <person name="Lokyitsang Y."/>
            <person name="Lubonja R."/>
            <person name="Lui A."/>
            <person name="MacDonald P."/>
            <person name="Magnisalis V."/>
            <person name="Maru K."/>
            <person name="Matthews C."/>
            <person name="McCusker W."/>
            <person name="McDonough S."/>
            <person name="Mehta T."/>
            <person name="Meldrim J."/>
            <person name="Meneus L."/>
            <person name="Mihai O."/>
            <person name="Mihalev A."/>
            <person name="Mihova T."/>
            <person name="Mittelman R."/>
            <person name="Mlenga V."/>
            <person name="Montmayeur A."/>
            <person name="Mulrain L."/>
            <person name="Navidi A."/>
            <person name="Naylor J."/>
            <person name="Negash T."/>
            <person name="Nguyen T."/>
            <person name="Nguyen N."/>
            <person name="Nicol R."/>
            <person name="Norbu C."/>
            <person name="Norbu N."/>
            <person name="Novod N."/>
            <person name="O'Neill B."/>
            <person name="Osman S."/>
            <person name="Markiewicz E."/>
            <person name="Oyono O.L."/>
            <person name="Patti C."/>
            <person name="Phunkhang P."/>
            <person name="Pierre F."/>
            <person name="Priest M."/>
            <person name="Raghuraman S."/>
            <person name="Rege F."/>
            <person name="Reyes R."/>
            <person name="Rise C."/>
            <person name="Rogov P."/>
            <person name="Ross K."/>
            <person name="Ryan E."/>
            <person name="Settipalli S."/>
            <person name="Shea T."/>
            <person name="Sherpa N."/>
            <person name="Shi L."/>
            <person name="Shih D."/>
            <person name="Sparrow T."/>
            <person name="Spaulding J."/>
            <person name="Stalker J."/>
            <person name="Stange-Thomann N."/>
            <person name="Stavropoulos S."/>
            <person name="Stone C."/>
            <person name="Strader C."/>
            <person name="Tesfaye S."/>
            <person name="Thomson T."/>
            <person name="Thoulutsang Y."/>
            <person name="Thoulutsang D."/>
            <person name="Topham K."/>
            <person name="Topping I."/>
            <person name="Tsamla T."/>
            <person name="Vassiliev H."/>
            <person name="Vo A."/>
            <person name="Wangchuk T."/>
            <person name="Wangdi T."/>
            <person name="Weiand M."/>
            <person name="Wilkinson J."/>
            <person name="Wilson A."/>
            <person name="Yadav S."/>
            <person name="Young G."/>
            <person name="Yu Q."/>
            <person name="Zembek L."/>
            <person name="Zhong D."/>
            <person name="Zimmer A."/>
            <person name="Zwirko Z."/>
            <person name="Jaffe D.B."/>
            <person name="Alvarez P."/>
            <person name="Brockman W."/>
            <person name="Butler J."/>
            <person name="Chin C."/>
            <person name="Gnerre S."/>
            <person name="Grabherr M."/>
            <person name="Kleber M."/>
            <person name="Mauceli E."/>
            <person name="MacCallum I."/>
        </authorList>
    </citation>
    <scope>NUCLEOTIDE SEQUENCE [LARGE SCALE GENOMIC DNA]</scope>
    <source>
        <strain evidence="12">Tai18E2 / Tucson 14021-0261.01</strain>
    </source>
</reference>
<dbReference type="Proteomes" id="UP000002282">
    <property type="component" value="Chromosome 3R"/>
</dbReference>
<feature type="chain" id="PRO_5006459206" evidence="10">
    <location>
        <begin position="26"/>
        <end position="1627"/>
    </location>
</feature>
<feature type="compositionally biased region" description="Basic and acidic residues" evidence="9">
    <location>
        <begin position="1406"/>
        <end position="1421"/>
    </location>
</feature>
<dbReference type="GO" id="GO:0006979">
    <property type="term" value="P:response to oxidative stress"/>
    <property type="evidence" value="ECO:0007669"/>
    <property type="project" value="InterPro"/>
</dbReference>
<dbReference type="CDD" id="cd09823">
    <property type="entry name" value="peroxinectin_like"/>
    <property type="match status" value="1"/>
</dbReference>
<dbReference type="FunFam" id="1.10.640.10:FF:000003">
    <property type="entry name" value="chorion peroxidase"/>
    <property type="match status" value="1"/>
</dbReference>
<feature type="compositionally biased region" description="Basic and acidic residues" evidence="9">
    <location>
        <begin position="24"/>
        <end position="33"/>
    </location>
</feature>
<dbReference type="GO" id="GO:0140825">
    <property type="term" value="F:lactoperoxidase activity"/>
    <property type="evidence" value="ECO:0007669"/>
    <property type="project" value="UniProtKB-EC"/>
</dbReference>
<evidence type="ECO:0000313" key="11">
    <source>
        <dbReference type="EMBL" id="EDW98899.2"/>
    </source>
</evidence>
<keyword evidence="5 10" id="KW-0732">Signal</keyword>
<gene>
    <name evidence="11" type="primary">Dyak\GE23514</name>
    <name evidence="11" type="synonym">dyak_GLEANR_7295</name>
    <name evidence="11" type="synonym">GE23514</name>
    <name evidence="11" type="ORF">Dyak_GE23514</name>
</gene>
<feature type="compositionally biased region" description="Acidic residues" evidence="9">
    <location>
        <begin position="896"/>
        <end position="914"/>
    </location>
</feature>
<feature type="compositionally biased region" description="Basic and acidic residues" evidence="9">
    <location>
        <begin position="915"/>
        <end position="929"/>
    </location>
</feature>
<feature type="compositionally biased region" description="Low complexity" evidence="9">
    <location>
        <begin position="1285"/>
        <end position="1296"/>
    </location>
</feature>
<protein>
    <submittedName>
        <fullName evidence="11">Uncharacterized protein</fullName>
    </submittedName>
</protein>
<keyword evidence="6 11" id="KW-0560">Oxidoreductase</keyword>
<feature type="compositionally biased region" description="Polar residues" evidence="9">
    <location>
        <begin position="930"/>
        <end position="945"/>
    </location>
</feature>
<evidence type="ECO:0000256" key="5">
    <source>
        <dbReference type="ARBA" id="ARBA00022729"/>
    </source>
</evidence>